<dbReference type="InterPro" id="IPR004147">
    <property type="entry name" value="ABC1_dom"/>
</dbReference>
<feature type="domain" description="Protein kinase" evidence="3">
    <location>
        <begin position="121"/>
        <end position="428"/>
    </location>
</feature>
<organism evidence="4 5">
    <name type="scientific">Desulfofustis limnaeus</name>
    <dbReference type="NCBI Taxonomy" id="2740163"/>
    <lineage>
        <taxon>Bacteria</taxon>
        <taxon>Pseudomonadati</taxon>
        <taxon>Thermodesulfobacteriota</taxon>
        <taxon>Desulfobulbia</taxon>
        <taxon>Desulfobulbales</taxon>
        <taxon>Desulfocapsaceae</taxon>
        <taxon>Desulfofustis</taxon>
    </lineage>
</organism>
<evidence type="ECO:0000313" key="5">
    <source>
        <dbReference type="Proteomes" id="UP000830055"/>
    </source>
</evidence>
<evidence type="ECO:0000313" key="4">
    <source>
        <dbReference type="EMBL" id="BDD88934.1"/>
    </source>
</evidence>
<dbReference type="EMBL" id="AP025516">
    <property type="protein sequence ID" value="BDD88934.1"/>
    <property type="molecule type" value="Genomic_DNA"/>
</dbReference>
<evidence type="ECO:0000256" key="2">
    <source>
        <dbReference type="SAM" id="Phobius"/>
    </source>
</evidence>
<dbReference type="PANTHER" id="PTHR10566">
    <property type="entry name" value="CHAPERONE-ACTIVITY OF BC1 COMPLEX CABC1 -RELATED"/>
    <property type="match status" value="1"/>
</dbReference>
<dbReference type="PANTHER" id="PTHR10566:SF113">
    <property type="entry name" value="PROTEIN ACTIVITY OF BC1 COMPLEX KINASE 7, CHLOROPLASTIC"/>
    <property type="match status" value="1"/>
</dbReference>
<proteinExistence type="inferred from homology"/>
<dbReference type="InterPro" id="IPR050154">
    <property type="entry name" value="UbiB_kinase"/>
</dbReference>
<dbReference type="Proteomes" id="UP000830055">
    <property type="component" value="Chromosome"/>
</dbReference>
<sequence>MNLQDLKNLKRFKDIVTTLAAHGFDEVVDRLDMPGAGLLREIRPAMRDLTIYQRLRLVIEELGPTFVKFGQIMSLRPDLLPEPLLKELTTLQDKVEPAPTEAVLPLVEEAIGAPLASVFAHFPDQPVAAASLSQVYRAVLHNGAKTVAVKVQRPAIREDIEADLRILEAFCRLLHEQFEDLRSYDLPKLAATVRRHLLKELDFSEELDNMTIARSAAKEIGLYVPVPYEAYSSERVLVMDFVEGVTFRDLDRLPGLDRQELARRGLRAAVVQILELGFFHADPHPGNLLVGGDGTIALIDWGMVGRLTERDRSGLIDLLQAVVDKDSAALADALLAVCSSRHEPVEPLELERELLEILDTYYAVPIKDVHLGQLLARLLSLLRRHRLQLPNYLVIMIKAMITAEGSARLVYPELDVVTEVRGQVHRLARKRYHPRHWWREIRSALAAFRGGSRDLPRRLQRIIAKMEQGELSFVFHLDKLEELVGSLENASNRLTVGIVAGAIIIGSSMIITTGVGPLLFGFPALGVIGYLLSVVLGLYLVVTIFRNKNY</sequence>
<dbReference type="InterPro" id="IPR011009">
    <property type="entry name" value="Kinase-like_dom_sf"/>
</dbReference>
<dbReference type="CDD" id="cd05121">
    <property type="entry name" value="ABC1_ADCK3-like"/>
    <property type="match status" value="1"/>
</dbReference>
<name>A0ABM7WD90_9BACT</name>
<dbReference type="SUPFAM" id="SSF56112">
    <property type="entry name" value="Protein kinase-like (PK-like)"/>
    <property type="match status" value="1"/>
</dbReference>
<dbReference type="PROSITE" id="PS50011">
    <property type="entry name" value="PROTEIN_KINASE_DOM"/>
    <property type="match status" value="1"/>
</dbReference>
<feature type="transmembrane region" description="Helical" evidence="2">
    <location>
        <begin position="522"/>
        <end position="545"/>
    </location>
</feature>
<reference evidence="4 5" key="1">
    <citation type="submission" date="2022-01" db="EMBL/GenBank/DDBJ databases">
        <title>Desulfofustis limnae sp. nov., a novel mesophilic sulfate-reducing bacterium isolated from marsh soil.</title>
        <authorList>
            <person name="Watanabe M."/>
            <person name="Takahashi A."/>
            <person name="Kojima H."/>
            <person name="Fukui M."/>
        </authorList>
    </citation>
    <scope>NUCLEOTIDE SEQUENCE [LARGE SCALE GENOMIC DNA]</scope>
    <source>
        <strain evidence="4 5">PPLL</strain>
    </source>
</reference>
<accession>A0ABM7WD90</accession>
<dbReference type="SMART" id="SM00220">
    <property type="entry name" value="S_TKc"/>
    <property type="match status" value="1"/>
</dbReference>
<feature type="transmembrane region" description="Helical" evidence="2">
    <location>
        <begin position="494"/>
        <end position="516"/>
    </location>
</feature>
<keyword evidence="2" id="KW-1133">Transmembrane helix</keyword>
<comment type="similarity">
    <text evidence="1">Belongs to the protein kinase superfamily. ADCK protein kinase family.</text>
</comment>
<dbReference type="Gene3D" id="1.10.510.10">
    <property type="entry name" value="Transferase(Phosphotransferase) domain 1"/>
    <property type="match status" value="1"/>
</dbReference>
<dbReference type="RefSeq" id="WP_284152262.1">
    <property type="nucleotide sequence ID" value="NZ_AP025516.1"/>
</dbReference>
<evidence type="ECO:0000259" key="3">
    <source>
        <dbReference type="PROSITE" id="PS50011"/>
    </source>
</evidence>
<gene>
    <name evidence="4" type="primary">aarF</name>
    <name evidence="4" type="ORF">DPPLL_32990</name>
</gene>
<keyword evidence="2" id="KW-0812">Transmembrane</keyword>
<keyword evidence="5" id="KW-1185">Reference proteome</keyword>
<dbReference type="Pfam" id="PF03109">
    <property type="entry name" value="ABC1"/>
    <property type="match status" value="1"/>
</dbReference>
<evidence type="ECO:0000256" key="1">
    <source>
        <dbReference type="ARBA" id="ARBA00009670"/>
    </source>
</evidence>
<keyword evidence="2" id="KW-0472">Membrane</keyword>
<protein>
    <recommendedName>
        <fullName evidence="3">Protein kinase domain-containing protein</fullName>
    </recommendedName>
</protein>
<dbReference type="InterPro" id="IPR000719">
    <property type="entry name" value="Prot_kinase_dom"/>
</dbReference>